<evidence type="ECO:0000313" key="2">
    <source>
        <dbReference type="Proteomes" id="UP000045782"/>
    </source>
</evidence>
<name>A0A0U1AH86_9MYCO</name>
<evidence type="ECO:0000313" key="1">
    <source>
        <dbReference type="EMBL" id="CPV40058.1"/>
    </source>
</evidence>
<dbReference type="Proteomes" id="UP000045782">
    <property type="component" value="Unassembled WGS sequence"/>
</dbReference>
<dbReference type="Pfam" id="PF10698">
    <property type="entry name" value="DUF2505"/>
    <property type="match status" value="1"/>
</dbReference>
<proteinExistence type="predicted"/>
<accession>A0A0U1AH86</accession>
<organism evidence="1 2">
    <name type="scientific">Mycobacteroides abscessus</name>
    <dbReference type="NCBI Taxonomy" id="36809"/>
    <lineage>
        <taxon>Bacteria</taxon>
        <taxon>Bacillati</taxon>
        <taxon>Actinomycetota</taxon>
        <taxon>Actinomycetes</taxon>
        <taxon>Mycobacteriales</taxon>
        <taxon>Mycobacteriaceae</taxon>
        <taxon>Mycobacteroides</taxon>
    </lineage>
</organism>
<dbReference type="InterPro" id="IPR019639">
    <property type="entry name" value="DUF2505"/>
</dbReference>
<dbReference type="RefSeq" id="WP_005062065.1">
    <property type="nucleotide sequence ID" value="NZ_AP022621.1"/>
</dbReference>
<dbReference type="EMBL" id="CSWP01000002">
    <property type="protein sequence ID" value="CPV40058.1"/>
    <property type="molecule type" value="Genomic_DNA"/>
</dbReference>
<protein>
    <submittedName>
        <fullName evidence="1">Protein of uncharacterized function (DUF2505)</fullName>
    </submittedName>
</protein>
<gene>
    <name evidence="1" type="ORF">ERS075579_01113</name>
</gene>
<reference evidence="1 2" key="1">
    <citation type="submission" date="2015-03" db="EMBL/GenBank/DDBJ databases">
        <authorList>
            <person name="Murphy D."/>
        </authorList>
    </citation>
    <scope>NUCLEOTIDE SEQUENCE [LARGE SCALE GENOMIC DNA]</scope>
    <source>
        <strain evidence="1 2">PAP088</strain>
    </source>
</reference>
<sequence>MSRRSVFTVNFPAPAEKIYQDFASRDYWETLMSAYGWLTPVSEIHAFSVTDGGIDVVLKQHLPRIYLPPIAQKVMLTDLIITRVQHFAPFDQRKASAIGNYSASVVAGPGSFTGVCTLSDTREGSQLRLSSTCKVYLPFIGGKLEDLILYHLNDLFRVEEGFIADWVAKHH</sequence>
<dbReference type="AlphaFoldDB" id="A0A0U1AH86"/>